<keyword evidence="5 12" id="KW-1133">Transmembrane helix</keyword>
<dbReference type="GeneID" id="136807234"/>
<feature type="signal peptide" evidence="13">
    <location>
        <begin position="1"/>
        <end position="20"/>
    </location>
</feature>
<dbReference type="PANTHER" id="PTHR45620">
    <property type="entry name" value="PDF RECEPTOR-LIKE PROTEIN-RELATED"/>
    <property type="match status" value="1"/>
</dbReference>
<keyword evidence="10" id="KW-0807">Transducer</keyword>
<dbReference type="PROSITE" id="PS00649">
    <property type="entry name" value="G_PROTEIN_RECEP_F2_1"/>
    <property type="match status" value="1"/>
</dbReference>
<keyword evidence="13" id="KW-0732">Signal</keyword>
<evidence type="ECO:0000256" key="13">
    <source>
        <dbReference type="SAM" id="SignalP"/>
    </source>
</evidence>
<keyword evidence="3" id="KW-1003">Cell membrane</keyword>
<proteinExistence type="inferred from homology"/>
<keyword evidence="4 12" id="KW-0812">Transmembrane</keyword>
<keyword evidence="8" id="KW-0675">Receptor</keyword>
<dbReference type="GO" id="GO:0007166">
    <property type="term" value="P:cell surface receptor signaling pathway"/>
    <property type="evidence" value="ECO:0007669"/>
    <property type="project" value="InterPro"/>
</dbReference>
<dbReference type="AlphaFoldDB" id="A0A7M5TSY8"/>
<evidence type="ECO:0000256" key="3">
    <source>
        <dbReference type="ARBA" id="ARBA00022475"/>
    </source>
</evidence>
<feature type="transmembrane region" description="Helical" evidence="12">
    <location>
        <begin position="370"/>
        <end position="391"/>
    </location>
</feature>
<dbReference type="InterPro" id="IPR050332">
    <property type="entry name" value="GPCR_2"/>
</dbReference>
<dbReference type="Pfam" id="PF00002">
    <property type="entry name" value="7tm_2"/>
    <property type="match status" value="1"/>
</dbReference>
<dbReference type="Gene3D" id="1.20.1070.10">
    <property type="entry name" value="Rhodopsin 7-helix transmembrane proteins"/>
    <property type="match status" value="1"/>
</dbReference>
<evidence type="ECO:0000259" key="15">
    <source>
        <dbReference type="PROSITE" id="PS50261"/>
    </source>
</evidence>
<dbReference type="EnsemblMetazoa" id="CLYHEMT001368.1">
    <property type="protein sequence ID" value="CLYHEMP001368.1"/>
    <property type="gene ID" value="CLYHEMG001368"/>
</dbReference>
<evidence type="ECO:0000256" key="5">
    <source>
        <dbReference type="ARBA" id="ARBA00022989"/>
    </source>
</evidence>
<dbReference type="GO" id="GO:0017046">
    <property type="term" value="F:peptide hormone binding"/>
    <property type="evidence" value="ECO:0007669"/>
    <property type="project" value="TreeGrafter"/>
</dbReference>
<feature type="domain" description="G-protein coupled receptors family 2 profile 1" evidence="14">
    <location>
        <begin position="37"/>
        <end position="112"/>
    </location>
</feature>
<evidence type="ECO:0000256" key="12">
    <source>
        <dbReference type="SAM" id="Phobius"/>
    </source>
</evidence>
<feature type="compositionally biased region" description="Pro residues" evidence="11">
    <location>
        <begin position="461"/>
        <end position="477"/>
    </location>
</feature>
<dbReference type="PROSITE" id="PS50261">
    <property type="entry name" value="G_PROTEIN_RECEP_F2_4"/>
    <property type="match status" value="1"/>
</dbReference>
<feature type="transmembrane region" description="Helical" evidence="12">
    <location>
        <begin position="299"/>
        <end position="324"/>
    </location>
</feature>
<feature type="transmembrane region" description="Helical" evidence="12">
    <location>
        <begin position="215"/>
        <end position="233"/>
    </location>
</feature>
<reference evidence="16" key="1">
    <citation type="submission" date="2021-01" db="UniProtKB">
        <authorList>
            <consortium name="EnsemblMetazoa"/>
        </authorList>
    </citation>
    <scope>IDENTIFICATION</scope>
</reference>
<keyword evidence="6" id="KW-0297">G-protein coupled receptor</keyword>
<evidence type="ECO:0000256" key="2">
    <source>
        <dbReference type="ARBA" id="ARBA00005314"/>
    </source>
</evidence>
<keyword evidence="9" id="KW-0325">Glycoprotein</keyword>
<evidence type="ECO:0000313" key="16">
    <source>
        <dbReference type="EnsemblMetazoa" id="CLYHEMP001368.1"/>
    </source>
</evidence>
<feature type="compositionally biased region" description="Polar residues" evidence="11">
    <location>
        <begin position="423"/>
        <end position="451"/>
    </location>
</feature>
<comment type="similarity">
    <text evidence="2">Belongs to the G-protein coupled receptor 2 family.</text>
</comment>
<dbReference type="Gene3D" id="4.10.1240.10">
    <property type="entry name" value="GPCR, family 2, extracellular hormone receptor domain"/>
    <property type="match status" value="1"/>
</dbReference>
<accession>A0A7M5TSY8</accession>
<evidence type="ECO:0000256" key="6">
    <source>
        <dbReference type="ARBA" id="ARBA00023040"/>
    </source>
</evidence>
<name>A0A7M5TSY8_9CNID</name>
<dbReference type="GO" id="GO:0005886">
    <property type="term" value="C:plasma membrane"/>
    <property type="evidence" value="ECO:0007669"/>
    <property type="project" value="UniProtKB-SubCell"/>
</dbReference>
<dbReference type="RefSeq" id="XP_066919932.1">
    <property type="nucleotide sequence ID" value="XM_067063831.1"/>
</dbReference>
<evidence type="ECO:0000259" key="14">
    <source>
        <dbReference type="PROSITE" id="PS50227"/>
    </source>
</evidence>
<sequence length="541" mass="62601">MEVLKILLCSLALFVPLTESSFDFEDFISIFRKKILECSMSKGNLLNSGLQERCKTQLDSFFSCWPNTPVNTTYITNCPKIAYYESDTVSRRCFANQTWEKVNYNLHCRKLPSELVTKHKQEMLLQYGLYTQEEIDAENELIRHTKLQTDIKYYLRCFDLSICAIGFLVLLVFIPWDNSRIMLHRNLIISFLFDDLINILIQETFKNPNTVKECSILMVVQKFFFLAQICWMFNEGFFQFRQFFFVFIEKTYLWIYLLFGWGFPLIWTFGIYFPILWTYPPLDDFAVCWYAFPGYKYNYIIYSPAFVLLLLNIGIMAYLMWMIWSKLKASKTGDLKTARKAARGFFICMFLLGGGYVFTLYGPANNIGFMYFRAIVQATQGIMVCILHVFLSKEVQEAVKTKINRFLAQHNIELQCMNKKKNSNGPSTKHSNVNSTSNINNKYSPKTNKANKISPETKLSPPTPPPPDMRPNTQAPPKPRENPCYSHSFTLEIKNCLTPSCFTPRGGKKQGGSALKETVKISGDTINGLVNEAFEKEENTV</sequence>
<evidence type="ECO:0000256" key="8">
    <source>
        <dbReference type="ARBA" id="ARBA00023170"/>
    </source>
</evidence>
<evidence type="ECO:0000256" key="7">
    <source>
        <dbReference type="ARBA" id="ARBA00023136"/>
    </source>
</evidence>
<dbReference type="SUPFAM" id="SSF81321">
    <property type="entry name" value="Family A G protein-coupled receptor-like"/>
    <property type="match status" value="1"/>
</dbReference>
<dbReference type="GO" id="GO:0007188">
    <property type="term" value="P:adenylate cyclase-modulating G protein-coupled receptor signaling pathway"/>
    <property type="evidence" value="ECO:0007669"/>
    <property type="project" value="TreeGrafter"/>
</dbReference>
<evidence type="ECO:0000256" key="9">
    <source>
        <dbReference type="ARBA" id="ARBA00023180"/>
    </source>
</evidence>
<evidence type="ECO:0000313" key="17">
    <source>
        <dbReference type="Proteomes" id="UP000594262"/>
    </source>
</evidence>
<dbReference type="InterPro" id="IPR001879">
    <property type="entry name" value="GPCR_2_extracellular_dom"/>
</dbReference>
<keyword evidence="17" id="KW-1185">Reference proteome</keyword>
<evidence type="ECO:0000256" key="1">
    <source>
        <dbReference type="ARBA" id="ARBA00004651"/>
    </source>
</evidence>
<evidence type="ECO:0000256" key="4">
    <source>
        <dbReference type="ARBA" id="ARBA00022692"/>
    </source>
</evidence>
<feature type="transmembrane region" description="Helical" evidence="12">
    <location>
        <begin position="345"/>
        <end position="364"/>
    </location>
</feature>
<dbReference type="InterPro" id="IPR036445">
    <property type="entry name" value="GPCR_2_extracell_dom_sf"/>
</dbReference>
<dbReference type="GO" id="GO:0008528">
    <property type="term" value="F:G protein-coupled peptide receptor activity"/>
    <property type="evidence" value="ECO:0007669"/>
    <property type="project" value="TreeGrafter"/>
</dbReference>
<dbReference type="InterPro" id="IPR000832">
    <property type="entry name" value="GPCR_2_secretin-like"/>
</dbReference>
<protein>
    <submittedName>
        <fullName evidence="16">Uncharacterized protein</fullName>
    </submittedName>
</protein>
<dbReference type="PROSITE" id="PS50227">
    <property type="entry name" value="G_PROTEIN_RECEP_F2_3"/>
    <property type="match status" value="1"/>
</dbReference>
<dbReference type="PRINTS" id="PR00249">
    <property type="entry name" value="GPCRSECRETIN"/>
</dbReference>
<evidence type="ECO:0000256" key="11">
    <source>
        <dbReference type="SAM" id="MobiDB-lite"/>
    </source>
</evidence>
<feature type="transmembrane region" description="Helical" evidence="12">
    <location>
        <begin position="253"/>
        <end position="279"/>
    </location>
</feature>
<keyword evidence="7 12" id="KW-0472">Membrane</keyword>
<dbReference type="PANTHER" id="PTHR45620:SF15">
    <property type="entry name" value="DIURETIC HORMONE 44 RECEPTOR 1-RELATED"/>
    <property type="match status" value="1"/>
</dbReference>
<feature type="region of interest" description="Disordered" evidence="11">
    <location>
        <begin position="418"/>
        <end position="485"/>
    </location>
</feature>
<feature type="domain" description="G-protein coupled receptors family 2 profile 2" evidence="15">
    <location>
        <begin position="148"/>
        <end position="392"/>
    </location>
</feature>
<dbReference type="InterPro" id="IPR017983">
    <property type="entry name" value="GPCR_2_secretin-like_CS"/>
</dbReference>
<feature type="chain" id="PRO_5029610161" evidence="13">
    <location>
        <begin position="21"/>
        <end position="541"/>
    </location>
</feature>
<comment type="subcellular location">
    <subcellularLocation>
        <location evidence="1">Cell membrane</location>
        <topology evidence="1">Multi-pass membrane protein</topology>
    </subcellularLocation>
</comment>
<dbReference type="Pfam" id="PF02793">
    <property type="entry name" value="HRM"/>
    <property type="match status" value="1"/>
</dbReference>
<dbReference type="OrthoDB" id="6022368at2759"/>
<organism evidence="16 17">
    <name type="scientific">Clytia hemisphaerica</name>
    <dbReference type="NCBI Taxonomy" id="252671"/>
    <lineage>
        <taxon>Eukaryota</taxon>
        <taxon>Metazoa</taxon>
        <taxon>Cnidaria</taxon>
        <taxon>Hydrozoa</taxon>
        <taxon>Hydroidolina</taxon>
        <taxon>Leptothecata</taxon>
        <taxon>Obeliida</taxon>
        <taxon>Clytiidae</taxon>
        <taxon>Clytia</taxon>
    </lineage>
</organism>
<feature type="transmembrane region" description="Helical" evidence="12">
    <location>
        <begin position="153"/>
        <end position="174"/>
    </location>
</feature>
<dbReference type="InterPro" id="IPR017981">
    <property type="entry name" value="GPCR_2-like_7TM"/>
</dbReference>
<dbReference type="SUPFAM" id="SSF111418">
    <property type="entry name" value="Hormone receptor domain"/>
    <property type="match status" value="1"/>
</dbReference>
<evidence type="ECO:0000256" key="10">
    <source>
        <dbReference type="ARBA" id="ARBA00023224"/>
    </source>
</evidence>
<dbReference type="Proteomes" id="UP000594262">
    <property type="component" value="Unplaced"/>
</dbReference>